<feature type="non-terminal residue" evidence="1">
    <location>
        <position position="1"/>
    </location>
</feature>
<sequence length="191" mass="21976">MKFFTILFSCFSIIVAENTTPADEDASTTDNPIELMRKLHRWKGQLQDLRAKLSDLSRETNDPHLLSSGLIWMKNDNANFEARGSNEECVAGPSNISPSTSSSEARIDSFPKDLSALAELDIYNRDLKRMKCEMNAEWPRQPDHSIKDSRDELKELQNKFNLYTQIRDKLQRLLSFTRAEYALAEEIWNTA</sequence>
<name>A0ACC2NUD7_9HYME</name>
<feature type="non-terminal residue" evidence="1">
    <location>
        <position position="191"/>
    </location>
</feature>
<organism evidence="1 2">
    <name type="scientific">Eretmocerus hayati</name>
    <dbReference type="NCBI Taxonomy" id="131215"/>
    <lineage>
        <taxon>Eukaryota</taxon>
        <taxon>Metazoa</taxon>
        <taxon>Ecdysozoa</taxon>
        <taxon>Arthropoda</taxon>
        <taxon>Hexapoda</taxon>
        <taxon>Insecta</taxon>
        <taxon>Pterygota</taxon>
        <taxon>Neoptera</taxon>
        <taxon>Endopterygota</taxon>
        <taxon>Hymenoptera</taxon>
        <taxon>Apocrita</taxon>
        <taxon>Proctotrupomorpha</taxon>
        <taxon>Chalcidoidea</taxon>
        <taxon>Aphelinidae</taxon>
        <taxon>Aphelininae</taxon>
        <taxon>Eretmocerus</taxon>
    </lineage>
</organism>
<evidence type="ECO:0000313" key="1">
    <source>
        <dbReference type="EMBL" id="KAJ8674231.1"/>
    </source>
</evidence>
<keyword evidence="2" id="KW-1185">Reference proteome</keyword>
<accession>A0ACC2NUD7</accession>
<gene>
    <name evidence="1" type="ORF">QAD02_005493</name>
</gene>
<proteinExistence type="predicted"/>
<comment type="caution">
    <text evidence="1">The sequence shown here is derived from an EMBL/GenBank/DDBJ whole genome shotgun (WGS) entry which is preliminary data.</text>
</comment>
<evidence type="ECO:0000313" key="2">
    <source>
        <dbReference type="Proteomes" id="UP001239111"/>
    </source>
</evidence>
<dbReference type="EMBL" id="CM056743">
    <property type="protein sequence ID" value="KAJ8674231.1"/>
    <property type="molecule type" value="Genomic_DNA"/>
</dbReference>
<dbReference type="Proteomes" id="UP001239111">
    <property type="component" value="Chromosome 3"/>
</dbReference>
<protein>
    <submittedName>
        <fullName evidence="1">Uncharacterized protein</fullName>
    </submittedName>
</protein>
<reference evidence="1" key="1">
    <citation type="submission" date="2023-04" db="EMBL/GenBank/DDBJ databases">
        <title>A chromosome-level genome assembly of the parasitoid wasp Eretmocerus hayati.</title>
        <authorList>
            <person name="Zhong Y."/>
            <person name="Liu S."/>
            <person name="Liu Y."/>
        </authorList>
    </citation>
    <scope>NUCLEOTIDE SEQUENCE</scope>
    <source>
        <strain evidence="1">ZJU_SS_LIU_2023</strain>
    </source>
</reference>